<reference evidence="2" key="1">
    <citation type="submission" date="2017-01" db="EMBL/GenBank/DDBJ databases">
        <authorList>
            <person name="Varghese N."/>
            <person name="Submissions S."/>
        </authorList>
    </citation>
    <scope>NUCLEOTIDE SEQUENCE [LARGE SCALE GENOMIC DNA]</scope>
    <source>
        <strain evidence="2">DSM 23127</strain>
    </source>
</reference>
<accession>A0A1N7J2I8</accession>
<gene>
    <name evidence="1" type="ORF">SAMN05421687_103252</name>
</gene>
<name>A0A1N7J2I8_9BACI</name>
<dbReference type="RefSeq" id="WP_076557855.1">
    <property type="nucleotide sequence ID" value="NZ_FTOC01000003.1"/>
</dbReference>
<proteinExistence type="predicted"/>
<dbReference type="EMBL" id="FTOC01000003">
    <property type="protein sequence ID" value="SIS43563.1"/>
    <property type="molecule type" value="Genomic_DNA"/>
</dbReference>
<organism evidence="1 2">
    <name type="scientific">Salimicrobium flavidum</name>
    <dbReference type="NCBI Taxonomy" id="570947"/>
    <lineage>
        <taxon>Bacteria</taxon>
        <taxon>Bacillati</taxon>
        <taxon>Bacillota</taxon>
        <taxon>Bacilli</taxon>
        <taxon>Bacillales</taxon>
        <taxon>Bacillaceae</taxon>
        <taxon>Salimicrobium</taxon>
    </lineage>
</organism>
<evidence type="ECO:0000313" key="1">
    <source>
        <dbReference type="EMBL" id="SIS43563.1"/>
    </source>
</evidence>
<dbReference type="AlphaFoldDB" id="A0A1N7J2I8"/>
<protein>
    <submittedName>
        <fullName evidence="1">Uncharacterized protein</fullName>
    </submittedName>
</protein>
<sequence length="106" mass="12671">MKMIMERTHEYVKEYEKNEQGDLIEIASVLRYSSSNKDGTKRSRTESLVAYYRPYPIENLTLTEREELQSYPSIRKESFISLQEANRIQEDFKKDPYSIFTFTPSR</sequence>
<evidence type="ECO:0000313" key="2">
    <source>
        <dbReference type="Proteomes" id="UP000187608"/>
    </source>
</evidence>
<dbReference type="Proteomes" id="UP000187608">
    <property type="component" value="Unassembled WGS sequence"/>
</dbReference>
<keyword evidence="2" id="KW-1185">Reference proteome</keyword>